<organism evidence="1 2">
    <name type="scientific">Microbulbifer harenosus</name>
    <dbReference type="NCBI Taxonomy" id="2576840"/>
    <lineage>
        <taxon>Bacteria</taxon>
        <taxon>Pseudomonadati</taxon>
        <taxon>Pseudomonadota</taxon>
        <taxon>Gammaproteobacteria</taxon>
        <taxon>Cellvibrionales</taxon>
        <taxon>Microbulbiferaceae</taxon>
        <taxon>Microbulbifer</taxon>
    </lineage>
</organism>
<dbReference type="EMBL" id="VANI01000011">
    <property type="protein sequence ID" value="TLM76868.1"/>
    <property type="molecule type" value="Genomic_DNA"/>
</dbReference>
<protein>
    <recommendedName>
        <fullName evidence="3">DUF1801 domain-containing protein</fullName>
    </recommendedName>
</protein>
<name>A0ABY2UGH0_9GAMM</name>
<keyword evidence="2" id="KW-1185">Reference proteome</keyword>
<accession>A0ABY2UGH0</accession>
<evidence type="ECO:0008006" key="3">
    <source>
        <dbReference type="Google" id="ProtNLM"/>
    </source>
</evidence>
<reference evidence="1 2" key="1">
    <citation type="submission" date="2019-05" db="EMBL/GenBank/DDBJ databases">
        <title>Microbulbifer harenosus sp. nov., an alginate-degrading bacterium isolated from coastal sand.</title>
        <authorList>
            <person name="Huang H."/>
            <person name="Mo K."/>
            <person name="Bao S."/>
        </authorList>
    </citation>
    <scope>NUCLEOTIDE SEQUENCE [LARGE SCALE GENOMIC DNA]</scope>
    <source>
        <strain evidence="1 2">HB161719</strain>
    </source>
</reference>
<evidence type="ECO:0000313" key="2">
    <source>
        <dbReference type="Proteomes" id="UP000306791"/>
    </source>
</evidence>
<sequence>MKNIKPLSAKKPPVPDDNHEIIGEWIANTKPALNPVASRLDKVIRQELKDPRYAIKWGKAYYGSTQFGWCIELVAYDVSVNVVFLNGSQLDNPPELGDETRYVKVRTLEEAQSTQVLEWIKQSCRMSGWAW</sequence>
<dbReference type="RefSeq" id="WP_138235776.1">
    <property type="nucleotide sequence ID" value="NZ_CP185860.1"/>
</dbReference>
<dbReference type="Proteomes" id="UP000306791">
    <property type="component" value="Unassembled WGS sequence"/>
</dbReference>
<evidence type="ECO:0000313" key="1">
    <source>
        <dbReference type="EMBL" id="TLM76868.1"/>
    </source>
</evidence>
<proteinExistence type="predicted"/>
<dbReference type="SUPFAM" id="SSF159888">
    <property type="entry name" value="YdhG-like"/>
    <property type="match status" value="1"/>
</dbReference>
<gene>
    <name evidence="1" type="ORF">FDY93_10840</name>
</gene>
<comment type="caution">
    <text evidence="1">The sequence shown here is derived from an EMBL/GenBank/DDBJ whole genome shotgun (WGS) entry which is preliminary data.</text>
</comment>